<comment type="caution">
    <text evidence="2">The sequence shown here is derived from an EMBL/GenBank/DDBJ whole genome shotgun (WGS) entry which is preliminary data.</text>
</comment>
<reference evidence="2" key="1">
    <citation type="submission" date="2023-07" db="EMBL/GenBank/DDBJ databases">
        <title>draft genome sequence of fig (Ficus carica).</title>
        <authorList>
            <person name="Takahashi T."/>
            <person name="Nishimura K."/>
        </authorList>
    </citation>
    <scope>NUCLEOTIDE SEQUENCE</scope>
</reference>
<name>A0AA88DU95_FICCA</name>
<dbReference type="AlphaFoldDB" id="A0AA88DU95"/>
<dbReference type="Proteomes" id="UP001187192">
    <property type="component" value="Unassembled WGS sequence"/>
</dbReference>
<organism evidence="2 3">
    <name type="scientific">Ficus carica</name>
    <name type="common">Common fig</name>
    <dbReference type="NCBI Taxonomy" id="3494"/>
    <lineage>
        <taxon>Eukaryota</taxon>
        <taxon>Viridiplantae</taxon>
        <taxon>Streptophyta</taxon>
        <taxon>Embryophyta</taxon>
        <taxon>Tracheophyta</taxon>
        <taxon>Spermatophyta</taxon>
        <taxon>Magnoliopsida</taxon>
        <taxon>eudicotyledons</taxon>
        <taxon>Gunneridae</taxon>
        <taxon>Pentapetalae</taxon>
        <taxon>rosids</taxon>
        <taxon>fabids</taxon>
        <taxon>Rosales</taxon>
        <taxon>Moraceae</taxon>
        <taxon>Ficeae</taxon>
        <taxon>Ficus</taxon>
    </lineage>
</organism>
<protein>
    <submittedName>
        <fullName evidence="2">Uncharacterized protein</fullName>
    </submittedName>
</protein>
<evidence type="ECO:0000256" key="1">
    <source>
        <dbReference type="SAM" id="Phobius"/>
    </source>
</evidence>
<keyword evidence="1" id="KW-0812">Transmembrane</keyword>
<proteinExistence type="predicted"/>
<dbReference type="EMBL" id="BTGU01000122">
    <property type="protein sequence ID" value="GMN62042.1"/>
    <property type="molecule type" value="Genomic_DNA"/>
</dbReference>
<feature type="transmembrane region" description="Helical" evidence="1">
    <location>
        <begin position="12"/>
        <end position="33"/>
    </location>
</feature>
<keyword evidence="1" id="KW-0472">Membrane</keyword>
<keyword evidence="1" id="KW-1133">Transmembrane helix</keyword>
<sequence length="116" mass="12580">MPWLGPPGVLSFNWSFVNTSAILMSAVLGFLRLSARLSFSARSILTLSVKLAGQHLPLPVLFSGSSKPVLFFSEATTSSVLIPARQVSAVHNLQLSPICMRTLYLNSKQHSAKIEP</sequence>
<accession>A0AA88DU95</accession>
<gene>
    <name evidence="2" type="ORF">TIFTF001_031126</name>
</gene>
<evidence type="ECO:0000313" key="2">
    <source>
        <dbReference type="EMBL" id="GMN62042.1"/>
    </source>
</evidence>
<evidence type="ECO:0000313" key="3">
    <source>
        <dbReference type="Proteomes" id="UP001187192"/>
    </source>
</evidence>
<keyword evidence="3" id="KW-1185">Reference proteome</keyword>